<dbReference type="Gene3D" id="3.30.10.20">
    <property type="match status" value="1"/>
</dbReference>
<name>A0ABN6EHV8_9BACT</name>
<evidence type="ECO:0000313" key="4">
    <source>
        <dbReference type="Proteomes" id="UP001319045"/>
    </source>
</evidence>
<feature type="compositionally biased region" description="Acidic residues" evidence="1">
    <location>
        <begin position="179"/>
        <end position="189"/>
    </location>
</feature>
<evidence type="ECO:0000259" key="2">
    <source>
        <dbReference type="PROSITE" id="PS51178"/>
    </source>
</evidence>
<dbReference type="InterPro" id="IPR005543">
    <property type="entry name" value="PASTA_dom"/>
</dbReference>
<dbReference type="PROSITE" id="PS51178">
    <property type="entry name" value="PASTA"/>
    <property type="match status" value="2"/>
</dbReference>
<accession>A0ABN6EHV8</accession>
<feature type="domain" description="PASTA" evidence="2">
    <location>
        <begin position="23"/>
        <end position="89"/>
    </location>
</feature>
<dbReference type="Pfam" id="PF03793">
    <property type="entry name" value="PASTA"/>
    <property type="match status" value="1"/>
</dbReference>
<evidence type="ECO:0000256" key="1">
    <source>
        <dbReference type="SAM" id="MobiDB-lite"/>
    </source>
</evidence>
<dbReference type="CDD" id="cd06577">
    <property type="entry name" value="PASTA_pknB"/>
    <property type="match status" value="1"/>
</dbReference>
<dbReference type="SMART" id="SM00740">
    <property type="entry name" value="PASTA"/>
    <property type="match status" value="2"/>
</dbReference>
<protein>
    <submittedName>
        <fullName evidence="3">PASTA domain-containing protein</fullName>
    </submittedName>
</protein>
<evidence type="ECO:0000313" key="3">
    <source>
        <dbReference type="EMBL" id="BCS85527.1"/>
    </source>
</evidence>
<dbReference type="EMBL" id="AP024484">
    <property type="protein sequence ID" value="BCS85527.1"/>
    <property type="molecule type" value="Genomic_DNA"/>
</dbReference>
<organism evidence="3 4">
    <name type="scientific">Prevotella herbatica</name>
    <dbReference type="NCBI Taxonomy" id="2801997"/>
    <lineage>
        <taxon>Bacteria</taxon>
        <taxon>Pseudomonadati</taxon>
        <taxon>Bacteroidota</taxon>
        <taxon>Bacteroidia</taxon>
        <taxon>Bacteroidales</taxon>
        <taxon>Prevotellaceae</taxon>
        <taxon>Prevotella</taxon>
    </lineage>
</organism>
<sequence length="211" mass="22723">MATVVVALCLGVKFGLDVYTHHGQSIPIPNVKHKLFSDAERILDDAGLKIVVSDTGYVKNLPPDCILGQTPGPGERVKEGHVIYVTVNSPHTPTITLPDVIDNSSLREAMAKLTSMGFKLGMPQYISGEKDWVYGILVRGHHVMAGDRISVDDKLIIQVGNGKRDAADSVDYVDPTSSDVDESNGDVDGFEVVPGSETTEPEHSESNKTTP</sequence>
<feature type="compositionally biased region" description="Basic and acidic residues" evidence="1">
    <location>
        <begin position="200"/>
        <end position="211"/>
    </location>
</feature>
<feature type="region of interest" description="Disordered" evidence="1">
    <location>
        <begin position="166"/>
        <end position="211"/>
    </location>
</feature>
<proteinExistence type="predicted"/>
<dbReference type="SUPFAM" id="SSF54184">
    <property type="entry name" value="Penicillin-binding protein 2x (pbp-2x), c-terminal domain"/>
    <property type="match status" value="1"/>
</dbReference>
<dbReference type="Proteomes" id="UP001319045">
    <property type="component" value="Chromosome"/>
</dbReference>
<feature type="domain" description="PASTA" evidence="2">
    <location>
        <begin position="91"/>
        <end position="161"/>
    </location>
</feature>
<keyword evidence="4" id="KW-1185">Reference proteome</keyword>
<gene>
    <name evidence="3" type="ORF">prwr041_14200</name>
</gene>
<reference evidence="3 4" key="1">
    <citation type="journal article" date="2022" name="Int. J. Syst. Evol. Microbiol.">
        <title>Prevotella herbatica sp. nov., a plant polysaccharide-decomposing anaerobic bacterium isolated from a methanogenic reactor.</title>
        <authorList>
            <person name="Uek A."/>
            <person name="Tonouchi A."/>
            <person name="Kaku N."/>
            <person name="Ueki K."/>
        </authorList>
    </citation>
    <scope>NUCLEOTIDE SEQUENCE [LARGE SCALE GENOMIC DNA]</scope>
    <source>
        <strain evidence="3 4">WR041</strain>
    </source>
</reference>